<comment type="catalytic activity">
    <reaction evidence="2">
        <text>uridine(35) in tRNA(Tyr) = pseudouridine(35) in tRNA(Tyr)</text>
        <dbReference type="Rhea" id="RHEA:60556"/>
        <dbReference type="Rhea" id="RHEA-COMP:15607"/>
        <dbReference type="Rhea" id="RHEA-COMP:15608"/>
        <dbReference type="ChEBI" id="CHEBI:65314"/>
        <dbReference type="ChEBI" id="CHEBI:65315"/>
    </reaction>
</comment>
<keyword evidence="1" id="KW-0413">Isomerase</keyword>
<evidence type="ECO:0000256" key="10">
    <source>
        <dbReference type="ARBA" id="ARBA00043147"/>
    </source>
</evidence>
<reference evidence="13 14" key="1">
    <citation type="submission" date="2019-03" db="EMBL/GenBank/DDBJ databases">
        <title>Genomic Encyclopedia of Type Strains, Phase IV (KMG-IV): sequencing the most valuable type-strain genomes for metagenomic binning, comparative biology and taxonomic classification.</title>
        <authorList>
            <person name="Goeker M."/>
        </authorList>
    </citation>
    <scope>NUCLEOTIDE SEQUENCE [LARGE SCALE GENOMIC DNA]</scope>
    <source>
        <strain evidence="13 14">DSM 103923</strain>
    </source>
</reference>
<evidence type="ECO:0000256" key="1">
    <source>
        <dbReference type="ARBA" id="ARBA00023235"/>
    </source>
</evidence>
<dbReference type="InterPro" id="IPR020103">
    <property type="entry name" value="PsdUridine_synth_cat_dom_sf"/>
</dbReference>
<dbReference type="OrthoDB" id="9807213at2"/>
<dbReference type="InterPro" id="IPR050343">
    <property type="entry name" value="RsuA_PseudoU_synthase"/>
</dbReference>
<proteinExistence type="predicted"/>
<evidence type="ECO:0000313" key="13">
    <source>
        <dbReference type="EMBL" id="TCS74100.1"/>
    </source>
</evidence>
<evidence type="ECO:0000256" key="11">
    <source>
        <dbReference type="PROSITE-ProRule" id="PRU00182"/>
    </source>
</evidence>
<dbReference type="GO" id="GO:0000455">
    <property type="term" value="P:enzyme-directed rRNA pseudouridine synthesis"/>
    <property type="evidence" value="ECO:0007669"/>
    <property type="project" value="UniProtKB-ARBA"/>
</dbReference>
<gene>
    <name evidence="13" type="ORF">EDC61_101325</name>
</gene>
<dbReference type="SMART" id="SM00363">
    <property type="entry name" value="S4"/>
    <property type="match status" value="1"/>
</dbReference>
<dbReference type="InterPro" id="IPR002942">
    <property type="entry name" value="S4_RNA-bd"/>
</dbReference>
<dbReference type="Gene3D" id="3.10.290.10">
    <property type="entry name" value="RNA-binding S4 domain"/>
    <property type="match status" value="1"/>
</dbReference>
<dbReference type="AlphaFoldDB" id="A0A4R3JZ65"/>
<dbReference type="InterPro" id="IPR000748">
    <property type="entry name" value="PsdUridine_synth_RsuA/RluB/E/F"/>
</dbReference>
<evidence type="ECO:0000256" key="9">
    <source>
        <dbReference type="ARBA" id="ARBA00042890"/>
    </source>
</evidence>
<evidence type="ECO:0000256" key="6">
    <source>
        <dbReference type="ARBA" id="ARBA00041420"/>
    </source>
</evidence>
<evidence type="ECO:0000313" key="14">
    <source>
        <dbReference type="Proteomes" id="UP000295135"/>
    </source>
</evidence>
<dbReference type="NCBIfam" id="TIGR00093">
    <property type="entry name" value="pseudouridine synthase"/>
    <property type="match status" value="1"/>
</dbReference>
<evidence type="ECO:0000256" key="7">
    <source>
        <dbReference type="ARBA" id="ARBA00041697"/>
    </source>
</evidence>
<accession>A0A4R3JZ65</accession>
<evidence type="ECO:0000256" key="4">
    <source>
        <dbReference type="ARBA" id="ARBA00038922"/>
    </source>
</evidence>
<dbReference type="EC" id="5.4.99.21" evidence="4"/>
<dbReference type="SUPFAM" id="SSF55120">
    <property type="entry name" value="Pseudouridine synthase"/>
    <property type="match status" value="1"/>
</dbReference>
<name>A0A4R3JZ65_9PROT</name>
<dbReference type="GO" id="GO:0160138">
    <property type="term" value="F:23S rRNA pseudouridine(2604) synthase activity"/>
    <property type="evidence" value="ECO:0007669"/>
    <property type="project" value="UniProtKB-EC"/>
</dbReference>
<sequence>MTELIRLSKLMAERGLCSRREADAYIERGWVFVDGLKVDVLGTKVAPDCEIRLAQQADQQQQRRVTILLHKPVGYVSGQPEPGFTPALALIQRDTQWQESRGPAFSPAMLKGLAPAGRLDIDSTGLLVLTQDGRIARHLIGDDSQVEKEYLVRVEGRLDEKGLALLNHGLSLDGHKLRPAKVSWQNRDQLRFILKEGRKRQIRRMCELVGLKVVGLKRVRIGRVRLGELPLGQWRYLREDERF</sequence>
<dbReference type="Proteomes" id="UP000295135">
    <property type="component" value="Unassembled WGS sequence"/>
</dbReference>
<dbReference type="FunFam" id="3.30.70.1560:FF:000005">
    <property type="entry name" value="RNA pseudouridylate synthase"/>
    <property type="match status" value="1"/>
</dbReference>
<keyword evidence="11" id="KW-0694">RNA-binding</keyword>
<dbReference type="RefSeq" id="WP_126459072.1">
    <property type="nucleotide sequence ID" value="NZ_AP018721.1"/>
</dbReference>
<dbReference type="Pfam" id="PF00849">
    <property type="entry name" value="PseudoU_synth_2"/>
    <property type="match status" value="1"/>
</dbReference>
<dbReference type="InterPro" id="IPR036986">
    <property type="entry name" value="S4_RNA-bd_sf"/>
</dbReference>
<dbReference type="SUPFAM" id="SSF55174">
    <property type="entry name" value="Alpha-L RNA-binding motif"/>
    <property type="match status" value="1"/>
</dbReference>
<dbReference type="PANTHER" id="PTHR47683:SF2">
    <property type="entry name" value="RNA-BINDING S4 DOMAIN-CONTAINING PROTEIN"/>
    <property type="match status" value="1"/>
</dbReference>
<protein>
    <recommendedName>
        <fullName evidence="5">Dual-specificity RNA pseudouridine synthase RluF</fullName>
        <ecNumber evidence="4">5.4.99.21</ecNumber>
    </recommendedName>
    <alternativeName>
        <fullName evidence="7">23S rRNA pseudouridine(2604) synthase</fullName>
    </alternativeName>
    <alternativeName>
        <fullName evidence="9">Ribosomal large subunit pseudouridine synthase F</fullName>
    </alternativeName>
    <alternativeName>
        <fullName evidence="8">rRNA pseudouridylate synthase F</fullName>
    </alternativeName>
    <alternativeName>
        <fullName evidence="10">rRNA-uridine isomerase F</fullName>
    </alternativeName>
    <alternativeName>
        <fullName evidence="6">tRNA(Tyr) pseudouridine(35) synthase</fullName>
    </alternativeName>
</protein>
<evidence type="ECO:0000256" key="3">
    <source>
        <dbReference type="ARBA" id="ARBA00036535"/>
    </source>
</evidence>
<dbReference type="Pfam" id="PF01479">
    <property type="entry name" value="S4"/>
    <property type="match status" value="1"/>
</dbReference>
<dbReference type="CDD" id="cd00165">
    <property type="entry name" value="S4"/>
    <property type="match status" value="1"/>
</dbReference>
<dbReference type="CDD" id="cd02555">
    <property type="entry name" value="PSSA_1"/>
    <property type="match status" value="1"/>
</dbReference>
<evidence type="ECO:0000256" key="8">
    <source>
        <dbReference type="ARBA" id="ARBA00042843"/>
    </source>
</evidence>
<dbReference type="GO" id="GO:0003723">
    <property type="term" value="F:RNA binding"/>
    <property type="evidence" value="ECO:0007669"/>
    <property type="project" value="UniProtKB-KW"/>
</dbReference>
<keyword evidence="14" id="KW-1185">Reference proteome</keyword>
<dbReference type="Gene3D" id="3.30.2350.10">
    <property type="entry name" value="Pseudouridine synthase"/>
    <property type="match status" value="1"/>
</dbReference>
<dbReference type="PANTHER" id="PTHR47683">
    <property type="entry name" value="PSEUDOURIDINE SYNTHASE FAMILY PROTEIN-RELATED"/>
    <property type="match status" value="1"/>
</dbReference>
<dbReference type="InterPro" id="IPR006145">
    <property type="entry name" value="PsdUridine_synth_RsuA/RluA"/>
</dbReference>
<organism evidence="13 14">
    <name type="scientific">Sulfuritortus calidifontis</name>
    <dbReference type="NCBI Taxonomy" id="1914471"/>
    <lineage>
        <taxon>Bacteria</taxon>
        <taxon>Pseudomonadati</taxon>
        <taxon>Pseudomonadota</taxon>
        <taxon>Betaproteobacteria</taxon>
        <taxon>Nitrosomonadales</taxon>
        <taxon>Thiobacillaceae</taxon>
        <taxon>Sulfuritortus</taxon>
    </lineage>
</organism>
<feature type="domain" description="RNA-binding S4" evidence="12">
    <location>
        <begin position="5"/>
        <end position="62"/>
    </location>
</feature>
<evidence type="ECO:0000259" key="12">
    <source>
        <dbReference type="SMART" id="SM00363"/>
    </source>
</evidence>
<dbReference type="EMBL" id="SLZY01000001">
    <property type="protein sequence ID" value="TCS74100.1"/>
    <property type="molecule type" value="Genomic_DNA"/>
</dbReference>
<comment type="caution">
    <text evidence="13">The sequence shown here is derived from an EMBL/GenBank/DDBJ whole genome shotgun (WGS) entry which is preliminary data.</text>
</comment>
<evidence type="ECO:0000256" key="5">
    <source>
        <dbReference type="ARBA" id="ARBA00039989"/>
    </source>
</evidence>
<comment type="catalytic activity">
    <reaction evidence="3">
        <text>uridine(2604) in 23S rRNA = pseudouridine(2604) in 23S rRNA</text>
        <dbReference type="Rhea" id="RHEA:38875"/>
        <dbReference type="Rhea" id="RHEA-COMP:10093"/>
        <dbReference type="Rhea" id="RHEA-COMP:10094"/>
        <dbReference type="ChEBI" id="CHEBI:65314"/>
        <dbReference type="ChEBI" id="CHEBI:65315"/>
        <dbReference type="EC" id="5.4.99.21"/>
    </reaction>
</comment>
<evidence type="ECO:0000256" key="2">
    <source>
        <dbReference type="ARBA" id="ARBA00036390"/>
    </source>
</evidence>
<dbReference type="PROSITE" id="PS50889">
    <property type="entry name" value="S4"/>
    <property type="match status" value="1"/>
</dbReference>